<dbReference type="RefSeq" id="WP_341367277.1">
    <property type="nucleotide sequence ID" value="NZ_CP150951.2"/>
</dbReference>
<dbReference type="EMBL" id="CP150951">
    <property type="protein sequence ID" value="WZC49166.1"/>
    <property type="molecule type" value="Genomic_DNA"/>
</dbReference>
<gene>
    <name evidence="1" type="ORF">AABB29_00455</name>
</gene>
<evidence type="ECO:0000313" key="1">
    <source>
        <dbReference type="EMBL" id="WZC49166.1"/>
    </source>
</evidence>
<evidence type="ECO:0000313" key="2">
    <source>
        <dbReference type="Proteomes" id="UP001440612"/>
    </source>
</evidence>
<name>A0ABZ2V5C8_9RHOB</name>
<protein>
    <submittedName>
        <fullName evidence="1">Uncharacterized protein</fullName>
    </submittedName>
</protein>
<dbReference type="Proteomes" id="UP001440612">
    <property type="component" value="Chromosome"/>
</dbReference>
<sequence>MENPVSTSPRLAVILENPASTTDAAIQSEEANPNAPASSDAKARQFAQMLDDQQQVTELEIKYETALFDPAQDIEINATYSEPGKTAQL</sequence>
<keyword evidence="2" id="KW-1185">Reference proteome</keyword>
<accession>A0ABZ2V5C8</accession>
<reference evidence="2" key="1">
    <citation type="submission" date="2024-04" db="EMBL/GenBank/DDBJ databases">
        <title>Phylogenomic analyses of a clade within the roseobacter group suggest taxonomic reassignments of species of the genera Aestuariivita, Citreicella, Loktanella, Nautella, Pelagibaca, Ruegeria, Thalassobius, Thiobacimonas and Tropicibacter, and the proposal o.</title>
        <authorList>
            <person name="Jeon C.O."/>
        </authorList>
    </citation>
    <scope>NUCLEOTIDE SEQUENCE [LARGE SCALE GENOMIC DNA]</scope>
    <source>
        <strain evidence="2">BS5-3</strain>
    </source>
</reference>
<organism evidence="1 2">
    <name type="scientific">Yoonia phaeophyticola</name>
    <dbReference type="NCBI Taxonomy" id="3137369"/>
    <lineage>
        <taxon>Bacteria</taxon>
        <taxon>Pseudomonadati</taxon>
        <taxon>Pseudomonadota</taxon>
        <taxon>Alphaproteobacteria</taxon>
        <taxon>Rhodobacterales</taxon>
        <taxon>Paracoccaceae</taxon>
        <taxon>Yoonia</taxon>
    </lineage>
</organism>
<proteinExistence type="predicted"/>